<organism evidence="3">
    <name type="scientific">Desulfitobacterium hafniense</name>
    <name type="common">Desulfitobacterium frappieri</name>
    <dbReference type="NCBI Taxonomy" id="49338"/>
    <lineage>
        <taxon>Bacteria</taxon>
        <taxon>Bacillati</taxon>
        <taxon>Bacillota</taxon>
        <taxon>Clostridia</taxon>
        <taxon>Eubacteriales</taxon>
        <taxon>Desulfitobacteriaceae</taxon>
        <taxon>Desulfitobacterium</taxon>
    </lineage>
</organism>
<dbReference type="Gene3D" id="2.60.120.860">
    <property type="match status" value="1"/>
</dbReference>
<dbReference type="Pfam" id="PF05709">
    <property type="entry name" value="Sipho_tail"/>
    <property type="match status" value="1"/>
</dbReference>
<dbReference type="RefSeq" id="WP_208926858.1">
    <property type="nucleotide sequence ID" value="NZ_LK996018.1"/>
</dbReference>
<evidence type="ECO:0000259" key="2">
    <source>
        <dbReference type="Pfam" id="PF22768"/>
    </source>
</evidence>
<evidence type="ECO:0000259" key="1">
    <source>
        <dbReference type="Pfam" id="PF05709"/>
    </source>
</evidence>
<feature type="domain" description="Siphovirus-type tail component RIFT-related" evidence="1">
    <location>
        <begin position="14"/>
        <end position="134"/>
    </location>
</feature>
<evidence type="ECO:0000313" key="3">
    <source>
        <dbReference type="EMBL" id="CDV96347.1"/>
    </source>
</evidence>
<gene>
    <name evidence="3" type="ORF">DPCES_5349</name>
</gene>
<dbReference type="Pfam" id="PF22768">
    <property type="entry name" value="SPP1_Dit"/>
    <property type="match status" value="1"/>
</dbReference>
<dbReference type="PATRIC" id="fig|49338.4.peg.5758"/>
<proteinExistence type="predicted"/>
<protein>
    <submittedName>
        <fullName evidence="3">Phage-like protein</fullName>
    </submittedName>
</protein>
<feature type="domain" description="Siphovirus-type tail component C-terminal" evidence="2">
    <location>
        <begin position="184"/>
        <end position="287"/>
    </location>
</feature>
<name>A0A098AVZ5_DESHA</name>
<accession>A0A098AVZ5</accession>
<dbReference type="EMBL" id="LK996018">
    <property type="protein sequence ID" value="CDV96347.1"/>
    <property type="molecule type" value="Genomic_DNA"/>
</dbReference>
<dbReference type="InterPro" id="IPR054738">
    <property type="entry name" value="Siphovirus-type_tail_C"/>
</dbReference>
<reference evidence="3" key="1">
    <citation type="submission" date="2014-07" db="EMBL/GenBank/DDBJ databases">
        <authorList>
            <person name="Hornung V.Bastian."/>
        </authorList>
    </citation>
    <scope>NUCLEOTIDE SEQUENCE</scope>
    <source>
        <strain evidence="3">PCE-S</strain>
    </source>
</reference>
<sequence length="292" mass="33099">MQHERVIYESDNGESIIIAYFFPYFLRGLSGQDGTKANITRVTGAGQDGSTITNVVLADRDLQLKGGIKGNSKDEVEKYRLKLLRTFSPKSLGWLQYEYGNLKRRIRCQVETAPVFAKISTSYRYQDFLVDFICANPYWQDLASVKSEIAIWRGSFEFPLELVEEGIEIGFREPSLIVNVFNSGDVACGMKIQFKALATVENPSLFNVNTREEIKINKVMEAGEIITVTTHFQNKRVVLDQNGVKSNAFMYLDLSSTFMQLEPGDNLLRYDADDGIDNLEVSIWHTPQYLGV</sequence>
<dbReference type="InterPro" id="IPR008841">
    <property type="entry name" value="Siphovirus-type_tail_N"/>
</dbReference>
<dbReference type="AlphaFoldDB" id="A0A098AVZ5"/>